<dbReference type="PANTHER" id="PTHR37544:SF3">
    <property type="entry name" value="SPRAY"/>
    <property type="match status" value="1"/>
</dbReference>
<evidence type="ECO:0000313" key="3">
    <source>
        <dbReference type="Proteomes" id="UP000244855"/>
    </source>
</evidence>
<feature type="transmembrane region" description="Helical" evidence="1">
    <location>
        <begin position="614"/>
        <end position="636"/>
    </location>
</feature>
<gene>
    <name evidence="2" type="ORF">DM02DRAFT_604449</name>
</gene>
<dbReference type="Proteomes" id="UP000244855">
    <property type="component" value="Unassembled WGS sequence"/>
</dbReference>
<dbReference type="PANTHER" id="PTHR37544">
    <property type="entry name" value="SPRAY-RELATED"/>
    <property type="match status" value="1"/>
</dbReference>
<dbReference type="Pfam" id="PF11915">
    <property type="entry name" value="DUF3433"/>
    <property type="match status" value="2"/>
</dbReference>
<sequence length="1382" mass="154629">MKSLDQLESLESSSGISATWLPYTLRWQFMLASTLVALCLSSCSLLLVWYSTNHSGLGDDNGTSIVLFGWRFVPTLMAVLYTQLTTMLFDDVKRTEPFHRLTKAYPKGASGANTILQTRPAWWSALADGFSKKKNGGQRSTALIYSAMINITAFLLISPLSSSLLTSRTVSISENLEFRRMIPARGKMIVLSPGRETFLRTTSNFLANISSTDWITDSYVVLPFWPSEQKPNLGLDILNKPGSWEVDAMVFSADLSCENMSLVSMETTRRAYTEKNYNCSTSPHELVQFCNDSPPRDPVLVLDGYIPLILLSTTPWTFRSPWSDDIDGMYDEYSTMPSITNMTIAKNISLQCLLCSPTYTMAVVPITVSRKSGSIQIAMSEDNYAIRHIPVPDSLMDRSAVQLISLSQNWTKAVGGARDSYKPGELLRSGLASVLSTRFSNNLTNMIGNPELIVQASRLRKRFFHELIFSSVAMSGAFEIEAAHGVQVMAHKRVIVVAGVGITLAILLGLSSCLTIVLWYHTRLSRRPMSVQNDPALTVNLAMLMNSQLREPMYFQELHRTTNKISKQALQFREYHLSNSQLHEVHNVRGKKKDFVDIHVPAVKRVANWKPISIRFYTLVMLLTLLLGLLIAISVLHEIAVDGALYQGVFVYQVDTSLFSDYWAAFSPFSFLPSIIAILIGLWWGSLDGTIRSLEPYVSMSRSPKPMASGVGLAWTSSYWIWASVRAIRKKNWGIAGLTLGTTLSQILIVSMSALFEINSGSSLVPLKVQRSLELRQNPIIQYDDRNFDWLIWDRNQNASETSYRNSSTSWIYSATNQLTLQGAGPRWSLDEWSFVPLNLSQISQLQIRQQSMQTLSSYGKIQMPSTNVILKTSAIRSSLKCEPIPLLEQKSSWVIKHKIRYPSGLWTASKLPLAAYTLGTRLLNNTKFNTSLLADPADALGCCINRSSNTHQSATGYWSKVAIDAPAQWPEVLPFVSKWMLGNAYRISDVVDLSQYRQNDTRELISDFDHNDIKLDRVPMLFSEQPALQAVYCDPIIETAEASVTVDVSSGQVQEYRILDNPQVIESPWLEMRVRRANKDKSCSSCLNCSNCVDSLNLDVITTDRQVAKYVPRTWIVSGVSIQDNSDQGYAFRDETLGLNLDLMTYAMFVVAGRSPHALLNATTLMNATQRVFQTYFQHFVAAGWAYQTINESLPSDFPPPLPWRGTDTEGTIIQLNATFNMTLPPMYPRARKNDTKERVYAKLDTNRTTVANVSEPVDALYISDTATWLSVAILAWLIVITVVIIGIQIKHRHLMFRNVECIADVLVLIAGSDNFLKLLVGERGAELAKDESIHTRLGWFRKPDGEVRYGIEVVGGENAVEWVDAPEHLMDASSVEGFAG</sequence>
<keyword evidence="1" id="KW-0812">Transmembrane</keyword>
<dbReference type="InterPro" id="IPR021840">
    <property type="entry name" value="DUF3433"/>
</dbReference>
<feature type="transmembrane region" description="Helical" evidence="1">
    <location>
        <begin position="1268"/>
        <end position="1289"/>
    </location>
</feature>
<feature type="transmembrane region" description="Helical" evidence="1">
    <location>
        <begin position="733"/>
        <end position="756"/>
    </location>
</feature>
<dbReference type="OrthoDB" id="3248909at2759"/>
<feature type="transmembrane region" description="Helical" evidence="1">
    <location>
        <begin position="29"/>
        <end position="50"/>
    </location>
</feature>
<feature type="transmembrane region" description="Helical" evidence="1">
    <location>
        <begin position="62"/>
        <end position="84"/>
    </location>
</feature>
<organism evidence="2 3">
    <name type="scientific">Periconia macrospinosa</name>
    <dbReference type="NCBI Taxonomy" id="97972"/>
    <lineage>
        <taxon>Eukaryota</taxon>
        <taxon>Fungi</taxon>
        <taxon>Dikarya</taxon>
        <taxon>Ascomycota</taxon>
        <taxon>Pezizomycotina</taxon>
        <taxon>Dothideomycetes</taxon>
        <taxon>Pleosporomycetidae</taxon>
        <taxon>Pleosporales</taxon>
        <taxon>Massarineae</taxon>
        <taxon>Periconiaceae</taxon>
        <taxon>Periconia</taxon>
    </lineage>
</organism>
<reference evidence="2 3" key="1">
    <citation type="journal article" date="2018" name="Sci. Rep.">
        <title>Comparative genomics provides insights into the lifestyle and reveals functional heterogeneity of dark septate endophytic fungi.</title>
        <authorList>
            <person name="Knapp D.G."/>
            <person name="Nemeth J.B."/>
            <person name="Barry K."/>
            <person name="Hainaut M."/>
            <person name="Henrissat B."/>
            <person name="Johnson J."/>
            <person name="Kuo A."/>
            <person name="Lim J.H.P."/>
            <person name="Lipzen A."/>
            <person name="Nolan M."/>
            <person name="Ohm R.A."/>
            <person name="Tamas L."/>
            <person name="Grigoriev I.V."/>
            <person name="Spatafora J.W."/>
            <person name="Nagy L.G."/>
            <person name="Kovacs G.M."/>
        </authorList>
    </citation>
    <scope>NUCLEOTIDE SEQUENCE [LARGE SCALE GENOMIC DNA]</scope>
    <source>
        <strain evidence="2 3">DSE2036</strain>
    </source>
</reference>
<keyword evidence="3" id="KW-1185">Reference proteome</keyword>
<proteinExistence type="predicted"/>
<accession>A0A2V1D7E2</accession>
<evidence type="ECO:0000256" key="1">
    <source>
        <dbReference type="SAM" id="Phobius"/>
    </source>
</evidence>
<evidence type="ECO:0000313" key="2">
    <source>
        <dbReference type="EMBL" id="PVH93069.1"/>
    </source>
</evidence>
<keyword evidence="1" id="KW-0472">Membrane</keyword>
<feature type="transmembrane region" description="Helical" evidence="1">
    <location>
        <begin position="494"/>
        <end position="520"/>
    </location>
</feature>
<dbReference type="EMBL" id="KZ805618">
    <property type="protein sequence ID" value="PVH93069.1"/>
    <property type="molecule type" value="Genomic_DNA"/>
</dbReference>
<feature type="transmembrane region" description="Helical" evidence="1">
    <location>
        <begin position="662"/>
        <end position="684"/>
    </location>
</feature>
<name>A0A2V1D7E2_9PLEO</name>
<keyword evidence="1" id="KW-1133">Transmembrane helix</keyword>
<protein>
    <submittedName>
        <fullName evidence="2">Uncharacterized protein</fullName>
    </submittedName>
</protein>
<feature type="transmembrane region" description="Helical" evidence="1">
    <location>
        <begin position="142"/>
        <end position="165"/>
    </location>
</feature>